<dbReference type="Gene3D" id="3.75.10.10">
    <property type="entry name" value="L-arginine/glycine Amidinotransferase, Chain A"/>
    <property type="match status" value="1"/>
</dbReference>
<evidence type="ECO:0000313" key="4">
    <source>
        <dbReference type="Proteomes" id="UP000184268"/>
    </source>
</evidence>
<name>A0A1M5YSS3_9GAMM</name>
<comment type="catalytic activity">
    <reaction evidence="2">
        <text>agmatine + H2O = N-carbamoylputrescine + NH4(+)</text>
        <dbReference type="Rhea" id="RHEA:18037"/>
        <dbReference type="ChEBI" id="CHEBI:15377"/>
        <dbReference type="ChEBI" id="CHEBI:28938"/>
        <dbReference type="ChEBI" id="CHEBI:58145"/>
        <dbReference type="ChEBI" id="CHEBI:58318"/>
        <dbReference type="EC" id="3.5.3.12"/>
    </reaction>
</comment>
<dbReference type="HAMAP" id="MF_01841">
    <property type="entry name" value="Agmatine_deimin"/>
    <property type="match status" value="1"/>
</dbReference>
<proteinExistence type="inferred from homology"/>
<dbReference type="GO" id="GO:0009446">
    <property type="term" value="P:putrescine biosynthetic process"/>
    <property type="evidence" value="ECO:0007669"/>
    <property type="project" value="InterPro"/>
</dbReference>
<evidence type="ECO:0000256" key="1">
    <source>
        <dbReference type="ARBA" id="ARBA00022801"/>
    </source>
</evidence>
<dbReference type="AlphaFoldDB" id="A0A1M5YSS3"/>
<gene>
    <name evidence="2" type="primary">aguA</name>
    <name evidence="3" type="ORF">SAMN02745129_4335</name>
</gene>
<dbReference type="InterPro" id="IPR007466">
    <property type="entry name" value="Peptidyl-Arg-deiminase_porph"/>
</dbReference>
<dbReference type="RefSeq" id="WP_067660226.1">
    <property type="nucleotide sequence ID" value="NZ_FQXG01000008.1"/>
</dbReference>
<keyword evidence="4" id="KW-1185">Reference proteome</keyword>
<evidence type="ECO:0000313" key="3">
    <source>
        <dbReference type="EMBL" id="SHI14633.1"/>
    </source>
</evidence>
<dbReference type="NCBIfam" id="TIGR03380">
    <property type="entry name" value="agmatine_aguA"/>
    <property type="match status" value="1"/>
</dbReference>
<reference evidence="3 4" key="1">
    <citation type="submission" date="2016-11" db="EMBL/GenBank/DDBJ databases">
        <authorList>
            <person name="Jaros S."/>
            <person name="Januszkiewicz K."/>
            <person name="Wedrychowicz H."/>
        </authorList>
    </citation>
    <scope>NUCLEOTIDE SEQUENCE [LARGE SCALE GENOMIC DNA]</scope>
    <source>
        <strain evidence="3 4">DSM 16917</strain>
    </source>
</reference>
<evidence type="ECO:0000256" key="2">
    <source>
        <dbReference type="HAMAP-Rule" id="MF_01841"/>
    </source>
</evidence>
<dbReference type="NCBIfam" id="NF010070">
    <property type="entry name" value="PRK13551.1"/>
    <property type="match status" value="1"/>
</dbReference>
<protein>
    <recommendedName>
        <fullName evidence="2">Putative agmatine deiminase</fullName>
        <ecNumber evidence="2">3.5.3.12</ecNumber>
    </recommendedName>
    <alternativeName>
        <fullName evidence="2">Agmatine iminohydrolase</fullName>
    </alternativeName>
</protein>
<dbReference type="PANTHER" id="PTHR31377:SF0">
    <property type="entry name" value="AGMATINE DEIMINASE-RELATED"/>
    <property type="match status" value="1"/>
</dbReference>
<dbReference type="EC" id="3.5.3.12" evidence="2"/>
<accession>A0A1M5YSS3</accession>
<dbReference type="PANTHER" id="PTHR31377">
    <property type="entry name" value="AGMATINE DEIMINASE-RELATED"/>
    <property type="match status" value="1"/>
</dbReference>
<dbReference type="EMBL" id="FQXG01000008">
    <property type="protein sequence ID" value="SHI14633.1"/>
    <property type="molecule type" value="Genomic_DNA"/>
</dbReference>
<keyword evidence="1 2" id="KW-0378">Hydrolase</keyword>
<organism evidence="3 4">
    <name type="scientific">Ferrimonas marina</name>
    <dbReference type="NCBI Taxonomy" id="299255"/>
    <lineage>
        <taxon>Bacteria</taxon>
        <taxon>Pseudomonadati</taxon>
        <taxon>Pseudomonadota</taxon>
        <taxon>Gammaproteobacteria</taxon>
        <taxon>Alteromonadales</taxon>
        <taxon>Ferrimonadaceae</taxon>
        <taxon>Ferrimonas</taxon>
    </lineage>
</organism>
<sequence>MELASTPKQDGFYLPAETHQHQRILLAWPERPDNWRLGGKPAQQAFATLVEALLEVVAVTVVTSAEQFQPARRCLPKQAQVLEMSFDDAWMRDIGPTALRNSAGEVRLVSWHFNAWGGLEDGLYFPWDKDDQVAQKVAELTGLPYYQAPIVMEGGAFHCDGEGTLYTTEECLLHPSRNPQLSKAQIEACLQEYLGIERVIWLPQGLVNDETNGHVDNLLHVMGPAKVALTWCDDPNDPQSAISQQAMAVLSQARDARGRAIEVIKLPLPGPLYLTEAEAAGIEPSQGMKRQAGERLGASYANLLISNGCLFVPELDPATDDQAKAILQAAMPEYRLVGIPAREILLGGGNIHCITQPLLETRSG</sequence>
<dbReference type="Proteomes" id="UP000184268">
    <property type="component" value="Unassembled WGS sequence"/>
</dbReference>
<dbReference type="OrthoDB" id="9808013at2"/>
<dbReference type="GO" id="GO:0047632">
    <property type="term" value="F:agmatine deiminase activity"/>
    <property type="evidence" value="ECO:0007669"/>
    <property type="project" value="UniProtKB-UniRule"/>
</dbReference>
<dbReference type="Pfam" id="PF04371">
    <property type="entry name" value="PAD_porph"/>
    <property type="match status" value="1"/>
</dbReference>
<feature type="active site" description="Amidino-cysteine intermediate" evidence="2">
    <location>
        <position position="353"/>
    </location>
</feature>
<dbReference type="STRING" id="299255.SAMN02745129_4335"/>
<dbReference type="GO" id="GO:0004668">
    <property type="term" value="F:protein-arginine deiminase activity"/>
    <property type="evidence" value="ECO:0007669"/>
    <property type="project" value="InterPro"/>
</dbReference>
<comment type="similarity">
    <text evidence="2">Belongs to the agmatine deiminase family.</text>
</comment>
<dbReference type="InterPro" id="IPR017754">
    <property type="entry name" value="Agmatine_deiminase"/>
</dbReference>
<dbReference type="SUPFAM" id="SSF55909">
    <property type="entry name" value="Pentein"/>
    <property type="match status" value="1"/>
</dbReference>